<keyword evidence="1" id="KW-0732">Signal</keyword>
<feature type="signal peptide" evidence="1">
    <location>
        <begin position="1"/>
        <end position="17"/>
    </location>
</feature>
<accession>A0A2G8LMA8</accession>
<dbReference type="InterPro" id="IPR016187">
    <property type="entry name" value="CTDL_fold"/>
</dbReference>
<name>A0A2G8LMA8_STIJA</name>
<feature type="domain" description="C-type lectin" evidence="2">
    <location>
        <begin position="26"/>
        <end position="156"/>
    </location>
</feature>
<proteinExistence type="predicted"/>
<keyword evidence="3" id="KW-0430">Lectin</keyword>
<evidence type="ECO:0000313" key="3">
    <source>
        <dbReference type="EMBL" id="PIK61383.1"/>
    </source>
</evidence>
<comment type="caution">
    <text evidence="3">The sequence shown here is derived from an EMBL/GenBank/DDBJ whole genome shotgun (WGS) entry which is preliminary data.</text>
</comment>
<dbReference type="PANTHER" id="PTHR22803">
    <property type="entry name" value="MANNOSE, PHOSPHOLIPASE, LECTIN RECEPTOR RELATED"/>
    <property type="match status" value="1"/>
</dbReference>
<dbReference type="PROSITE" id="PS50041">
    <property type="entry name" value="C_TYPE_LECTIN_2"/>
    <property type="match status" value="1"/>
</dbReference>
<dbReference type="Gene3D" id="3.10.100.10">
    <property type="entry name" value="Mannose-Binding Protein A, subunit A"/>
    <property type="match status" value="1"/>
</dbReference>
<reference evidence="3 4" key="1">
    <citation type="journal article" date="2017" name="PLoS Biol.">
        <title>The sea cucumber genome provides insights into morphological evolution and visceral regeneration.</title>
        <authorList>
            <person name="Zhang X."/>
            <person name="Sun L."/>
            <person name="Yuan J."/>
            <person name="Sun Y."/>
            <person name="Gao Y."/>
            <person name="Zhang L."/>
            <person name="Li S."/>
            <person name="Dai H."/>
            <person name="Hamel J.F."/>
            <person name="Liu C."/>
            <person name="Yu Y."/>
            <person name="Liu S."/>
            <person name="Lin W."/>
            <person name="Guo K."/>
            <person name="Jin S."/>
            <person name="Xu P."/>
            <person name="Storey K.B."/>
            <person name="Huan P."/>
            <person name="Zhang T."/>
            <person name="Zhou Y."/>
            <person name="Zhang J."/>
            <person name="Lin C."/>
            <person name="Li X."/>
            <person name="Xing L."/>
            <person name="Huo D."/>
            <person name="Sun M."/>
            <person name="Wang L."/>
            <person name="Mercier A."/>
            <person name="Li F."/>
            <person name="Yang H."/>
            <person name="Xiang J."/>
        </authorList>
    </citation>
    <scope>NUCLEOTIDE SEQUENCE [LARGE SCALE GENOMIC DNA]</scope>
    <source>
        <strain evidence="3">Shaxun</strain>
        <tissue evidence="3">Muscle</tissue>
    </source>
</reference>
<dbReference type="AlphaFoldDB" id="A0A2G8LMA8"/>
<dbReference type="InterPro" id="IPR050111">
    <property type="entry name" value="C-type_lectin/snaclec_domain"/>
</dbReference>
<dbReference type="SUPFAM" id="SSF56436">
    <property type="entry name" value="C-type lectin-like"/>
    <property type="match status" value="1"/>
</dbReference>
<dbReference type="InterPro" id="IPR001304">
    <property type="entry name" value="C-type_lectin-like"/>
</dbReference>
<evidence type="ECO:0000313" key="4">
    <source>
        <dbReference type="Proteomes" id="UP000230750"/>
    </source>
</evidence>
<gene>
    <name evidence="3" type="ORF">BSL78_01682</name>
</gene>
<evidence type="ECO:0000259" key="2">
    <source>
        <dbReference type="PROSITE" id="PS50041"/>
    </source>
</evidence>
<dbReference type="GO" id="GO:0030246">
    <property type="term" value="F:carbohydrate binding"/>
    <property type="evidence" value="ECO:0007669"/>
    <property type="project" value="UniProtKB-KW"/>
</dbReference>
<organism evidence="3 4">
    <name type="scientific">Stichopus japonicus</name>
    <name type="common">Sea cucumber</name>
    <dbReference type="NCBI Taxonomy" id="307972"/>
    <lineage>
        <taxon>Eukaryota</taxon>
        <taxon>Metazoa</taxon>
        <taxon>Echinodermata</taxon>
        <taxon>Eleutherozoa</taxon>
        <taxon>Echinozoa</taxon>
        <taxon>Holothuroidea</taxon>
        <taxon>Aspidochirotacea</taxon>
        <taxon>Aspidochirotida</taxon>
        <taxon>Stichopodidae</taxon>
        <taxon>Apostichopus</taxon>
    </lineage>
</organism>
<dbReference type="InterPro" id="IPR016186">
    <property type="entry name" value="C-type_lectin-like/link_sf"/>
</dbReference>
<feature type="chain" id="PRO_5013936763" evidence="1">
    <location>
        <begin position="18"/>
        <end position="175"/>
    </location>
</feature>
<dbReference type="STRING" id="307972.A0A2G8LMA8"/>
<protein>
    <submittedName>
        <fullName evidence="3">Putative C-type lectin domain family 19 member A</fullName>
    </submittedName>
</protein>
<dbReference type="EMBL" id="MRZV01000033">
    <property type="protein sequence ID" value="PIK61383.1"/>
    <property type="molecule type" value="Genomic_DNA"/>
</dbReference>
<evidence type="ECO:0000256" key="1">
    <source>
        <dbReference type="SAM" id="SignalP"/>
    </source>
</evidence>
<dbReference type="OrthoDB" id="418245at2759"/>
<dbReference type="Pfam" id="PF00059">
    <property type="entry name" value="Lectin_C"/>
    <property type="match status" value="1"/>
</dbReference>
<dbReference type="Proteomes" id="UP000230750">
    <property type="component" value="Unassembled WGS sequence"/>
</dbReference>
<dbReference type="SMART" id="SM00034">
    <property type="entry name" value="CLECT"/>
    <property type="match status" value="1"/>
</dbReference>
<keyword evidence="4" id="KW-1185">Reference proteome</keyword>
<sequence>MALRLLVLTLLVTATYAACPSFWTEWENNCYLYVGTPSSNWNGAEAYCVKEGAHLTSIHSEEEDEMVKRLWRLSRDTTTFYLDDLVNQMAPVSVAPFVYIGLNDKDEEGTFAWTDGTPVDYTNWMGSEPRQDRQDLMQREDGVFIWDRKDVGKWNDVNEQSRILIGPFICKQPSI</sequence>